<reference evidence="2" key="1">
    <citation type="submission" date="2016-05" db="EMBL/GenBank/DDBJ databases">
        <title>Draft genome of Corynebacterium afermentans subsp. afermentans LCDC 88199T.</title>
        <authorList>
            <person name="Bernier A.-M."/>
            <person name="Bernard K."/>
        </authorList>
    </citation>
    <scope>NUCLEOTIDE SEQUENCE [LARGE SCALE GENOMIC DNA]</scope>
    <source>
        <strain evidence="2">NML120819</strain>
    </source>
</reference>
<organism evidence="1 2">
    <name type="scientific">Eikenella corrodens</name>
    <dbReference type="NCBI Taxonomy" id="539"/>
    <lineage>
        <taxon>Bacteria</taxon>
        <taxon>Pseudomonadati</taxon>
        <taxon>Pseudomonadota</taxon>
        <taxon>Betaproteobacteria</taxon>
        <taxon>Neisseriales</taxon>
        <taxon>Neisseriaceae</taxon>
        <taxon>Eikenella</taxon>
    </lineage>
</organism>
<dbReference type="Proteomes" id="UP000078103">
    <property type="component" value="Unassembled WGS sequence"/>
</dbReference>
<protein>
    <recommendedName>
        <fullName evidence="3">DUF2303 family protein</fullName>
    </recommendedName>
</protein>
<evidence type="ECO:0000313" key="1">
    <source>
        <dbReference type="EMBL" id="OAM20363.1"/>
    </source>
</evidence>
<dbReference type="InterPro" id="IPR019276">
    <property type="entry name" value="DUF2303"/>
</dbReference>
<dbReference type="RefSeq" id="WP_064106484.1">
    <property type="nucleotide sequence ID" value="NZ_LXSH01000028.1"/>
</dbReference>
<dbReference type="AlphaFoldDB" id="A0A1A9RMG2"/>
<dbReference type="EMBL" id="LXSH01000028">
    <property type="protein sequence ID" value="OAM20363.1"/>
    <property type="molecule type" value="Genomic_DNA"/>
</dbReference>
<comment type="caution">
    <text evidence="1">The sequence shown here is derived from an EMBL/GenBank/DDBJ whole genome shotgun (WGS) entry which is preliminary data.</text>
</comment>
<sequence>MENQDNIIRTALNAAQRPILAEMPDGTPVLFTPGENGDWSFDTMPKYRATPERKKGFATAHDLDSLIAYIKKHQTEGTEIYIDADFLRGNLAICAVLNGDTAETAGFKDFGIHYFPVSTPAASEWKRYNGEKLNQIQFASVLTNNGRDIVSSNPDDPAAKYPTGSEVLDFALNLEYTEKTTFKQGYREQDGRMNFVFQSEDAGKTDTTLKAFEKFGVAFTPFLGGKTYFVEALLKFRIDKNNGGLILWYELQQLHRVMELATQDIAKALREALPELPIYNGKPD</sequence>
<accession>A0A1A9RMG2</accession>
<proteinExistence type="predicted"/>
<evidence type="ECO:0000313" key="2">
    <source>
        <dbReference type="Proteomes" id="UP000078103"/>
    </source>
</evidence>
<dbReference type="Pfam" id="PF10065">
    <property type="entry name" value="DUF2303"/>
    <property type="match status" value="1"/>
</dbReference>
<name>A0A1A9RMG2_EIKCO</name>
<gene>
    <name evidence="1" type="ORF">A7P89_10720</name>
</gene>
<evidence type="ECO:0008006" key="3">
    <source>
        <dbReference type="Google" id="ProtNLM"/>
    </source>
</evidence>